<dbReference type="InterPro" id="IPR050275">
    <property type="entry name" value="PGM_Phosphatase"/>
</dbReference>
<dbReference type="PANTHER" id="PTHR48100">
    <property type="entry name" value="BROAD-SPECIFICITY PHOSPHATASE YOR283W-RELATED"/>
    <property type="match status" value="1"/>
</dbReference>
<feature type="compositionally biased region" description="Low complexity" evidence="1">
    <location>
        <begin position="517"/>
        <end position="529"/>
    </location>
</feature>
<sequence length="572" mass="62831">MPPSAAQLDALREASQLSLMSQANFAQSAAQSMLPRSRSMDWVDPEGSSTGGGMQMQFHSSTRAAVDPLAPPEGVELDSRGMCVHLVGVNLNSAANEEAKGKEGKHGKSMGVYVVMYVVDHRGEPVGSAAKWESRARLMPLWNSALPVGASVAPPTSVGCRLAVELWELYESSSVLAAGPAFLKLEEMSAREGLHLPTTVVLSKPDWQYKKGSWSYHGPEASSSHSPAGEEGTPVTLYVLKWPSRRKRLFFVRHGESKWNAAKREKNLYNLVREHDHPLTDVGYRQALLLQQFVQHHLHLPEEQLSETVCALVRCDTLWASPLTRALQTALVGLQPLLEAQGATLELKQNARERKNWGGFDSIGRVYGAACKTRALAELRALGDGAPPESVMRSLQTIRVDHQEVSEPWWSDTPESDEQMSVRIATFVNQIKYAPSDTIVVVGHSHFYRSFFHRLLHPVFRRKEPELSDRLQTTSMANGTLLCLELDFDHEPFACVGVAEIGLAKEEGKPPLDDAAAEGSASRSAAGQSWMRGWTSKVTSKIKAEQGAKAVNPQMIKAMQEARDARGRGASM</sequence>
<dbReference type="Proteomes" id="UP001515480">
    <property type="component" value="Unassembled WGS sequence"/>
</dbReference>
<organism evidence="2 3">
    <name type="scientific">Prymnesium parvum</name>
    <name type="common">Toxic golden alga</name>
    <dbReference type="NCBI Taxonomy" id="97485"/>
    <lineage>
        <taxon>Eukaryota</taxon>
        <taxon>Haptista</taxon>
        <taxon>Haptophyta</taxon>
        <taxon>Prymnesiophyceae</taxon>
        <taxon>Prymnesiales</taxon>
        <taxon>Prymnesiaceae</taxon>
        <taxon>Prymnesium</taxon>
    </lineage>
</organism>
<dbReference type="EMBL" id="JBGBPQ010000012">
    <property type="protein sequence ID" value="KAL1515006.1"/>
    <property type="molecule type" value="Genomic_DNA"/>
</dbReference>
<evidence type="ECO:0000313" key="2">
    <source>
        <dbReference type="EMBL" id="KAL1515006.1"/>
    </source>
</evidence>
<reference evidence="2 3" key="1">
    <citation type="journal article" date="2024" name="Science">
        <title>Giant polyketide synthase enzymes in the biosynthesis of giant marine polyether toxins.</title>
        <authorList>
            <person name="Fallon T.R."/>
            <person name="Shende V.V."/>
            <person name="Wierzbicki I.H."/>
            <person name="Pendleton A.L."/>
            <person name="Watervoot N.F."/>
            <person name="Auber R.P."/>
            <person name="Gonzalez D.J."/>
            <person name="Wisecaver J.H."/>
            <person name="Moore B.S."/>
        </authorList>
    </citation>
    <scope>NUCLEOTIDE SEQUENCE [LARGE SCALE GENOMIC DNA]</scope>
    <source>
        <strain evidence="2 3">12B1</strain>
    </source>
</reference>
<dbReference type="GO" id="GO:0016791">
    <property type="term" value="F:phosphatase activity"/>
    <property type="evidence" value="ECO:0007669"/>
    <property type="project" value="TreeGrafter"/>
</dbReference>
<dbReference type="InterPro" id="IPR013078">
    <property type="entry name" value="His_Pase_superF_clade-1"/>
</dbReference>
<gene>
    <name evidence="2" type="ORF">AB1Y20_004077</name>
</gene>
<evidence type="ECO:0000256" key="1">
    <source>
        <dbReference type="SAM" id="MobiDB-lite"/>
    </source>
</evidence>
<keyword evidence="3" id="KW-1185">Reference proteome</keyword>
<dbReference type="AlphaFoldDB" id="A0AB34J738"/>
<protein>
    <recommendedName>
        <fullName evidence="4">Phosphoglycerate mutase (2,3-diphosphoglycerate-dependent)</fullName>
    </recommendedName>
</protein>
<dbReference type="PANTHER" id="PTHR48100:SF33">
    <property type="entry name" value="PEPTIDASE S54 RHOMBOID DOMAIN-CONTAINING PROTEIN"/>
    <property type="match status" value="1"/>
</dbReference>
<dbReference type="SUPFAM" id="SSF53254">
    <property type="entry name" value="Phosphoglycerate mutase-like"/>
    <property type="match status" value="1"/>
</dbReference>
<dbReference type="GO" id="GO:0005829">
    <property type="term" value="C:cytosol"/>
    <property type="evidence" value="ECO:0007669"/>
    <property type="project" value="TreeGrafter"/>
</dbReference>
<dbReference type="Gene3D" id="3.40.50.1240">
    <property type="entry name" value="Phosphoglycerate mutase-like"/>
    <property type="match status" value="1"/>
</dbReference>
<proteinExistence type="predicted"/>
<feature type="region of interest" description="Disordered" evidence="1">
    <location>
        <begin position="30"/>
        <end position="56"/>
    </location>
</feature>
<name>A0AB34J738_PRYPA</name>
<comment type="caution">
    <text evidence="2">The sequence shown here is derived from an EMBL/GenBank/DDBJ whole genome shotgun (WGS) entry which is preliminary data.</text>
</comment>
<dbReference type="SMART" id="SM00855">
    <property type="entry name" value="PGAM"/>
    <property type="match status" value="1"/>
</dbReference>
<feature type="region of interest" description="Disordered" evidence="1">
    <location>
        <begin position="510"/>
        <end position="532"/>
    </location>
</feature>
<evidence type="ECO:0000313" key="3">
    <source>
        <dbReference type="Proteomes" id="UP001515480"/>
    </source>
</evidence>
<dbReference type="Pfam" id="PF00300">
    <property type="entry name" value="His_Phos_1"/>
    <property type="match status" value="1"/>
</dbReference>
<accession>A0AB34J738</accession>
<evidence type="ECO:0008006" key="4">
    <source>
        <dbReference type="Google" id="ProtNLM"/>
    </source>
</evidence>
<dbReference type="CDD" id="cd07067">
    <property type="entry name" value="HP_PGM_like"/>
    <property type="match status" value="1"/>
</dbReference>
<dbReference type="InterPro" id="IPR029033">
    <property type="entry name" value="His_PPase_superfam"/>
</dbReference>